<keyword evidence="20" id="KW-1185">Reference proteome</keyword>
<dbReference type="InterPro" id="IPR036640">
    <property type="entry name" value="ABC1_TM_sf"/>
</dbReference>
<dbReference type="NCBIfam" id="TIGR01193">
    <property type="entry name" value="bacteriocin_ABC"/>
    <property type="match status" value="1"/>
</dbReference>
<evidence type="ECO:0000256" key="3">
    <source>
        <dbReference type="ARBA" id="ARBA00022475"/>
    </source>
</evidence>
<comment type="subcellular location">
    <subcellularLocation>
        <location evidence="1">Cell membrane</location>
        <topology evidence="1">Multi-pass membrane protein</topology>
    </subcellularLocation>
</comment>
<dbReference type="PROSITE" id="PS50929">
    <property type="entry name" value="ABC_TM1F"/>
    <property type="match status" value="1"/>
</dbReference>
<evidence type="ECO:0000313" key="20">
    <source>
        <dbReference type="Proteomes" id="UP000218689"/>
    </source>
</evidence>
<evidence type="ECO:0000313" key="19">
    <source>
        <dbReference type="EMBL" id="GAX47682.1"/>
    </source>
</evidence>
<dbReference type="Pfam" id="PF03412">
    <property type="entry name" value="Peptidase_C39"/>
    <property type="match status" value="1"/>
</dbReference>
<feature type="domain" description="ABC transporter" evidence="16">
    <location>
        <begin position="482"/>
        <end position="714"/>
    </location>
</feature>
<dbReference type="Gene3D" id="3.40.50.300">
    <property type="entry name" value="P-loop containing nucleotide triphosphate hydrolases"/>
    <property type="match status" value="1"/>
</dbReference>
<dbReference type="Pfam" id="PF00005">
    <property type="entry name" value="ABC_tran"/>
    <property type="match status" value="1"/>
</dbReference>
<dbReference type="GO" id="GO:0008234">
    <property type="term" value="F:cysteine-type peptidase activity"/>
    <property type="evidence" value="ECO:0007669"/>
    <property type="project" value="UniProtKB-KW"/>
</dbReference>
<evidence type="ECO:0000256" key="10">
    <source>
        <dbReference type="ARBA" id="ARBA00022927"/>
    </source>
</evidence>
<feature type="domain" description="ABC transmembrane type-1" evidence="17">
    <location>
        <begin position="170"/>
        <end position="449"/>
    </location>
</feature>
<reference evidence="20" key="1">
    <citation type="submission" date="2017-08" db="EMBL/GenBank/DDBJ databases">
        <title>Draft genome sequence of Lactococcus sp. strain Rs-Y01, isolated from the gut of the lower termite Reticulitermes speratus.</title>
        <authorList>
            <person name="Ohkuma M."/>
            <person name="Yuki M."/>
        </authorList>
    </citation>
    <scope>NUCLEOTIDE SEQUENCE [LARGE SCALE GENOMIC DNA]</scope>
    <source>
        <strain evidence="20">Rs-Y01</strain>
    </source>
</reference>
<dbReference type="SUPFAM" id="SSF52540">
    <property type="entry name" value="P-loop containing nucleoside triphosphate hydrolases"/>
    <property type="match status" value="1"/>
</dbReference>
<evidence type="ECO:0000256" key="9">
    <source>
        <dbReference type="ARBA" id="ARBA00022840"/>
    </source>
</evidence>
<keyword evidence="2" id="KW-0813">Transport</keyword>
<keyword evidence="8" id="KW-0788">Thiol protease</keyword>
<feature type="domain" description="Peptidase C39" evidence="18">
    <location>
        <begin position="10"/>
        <end position="137"/>
    </location>
</feature>
<gene>
    <name evidence="19" type="ORF">RsY01_1283</name>
</gene>
<keyword evidence="4" id="KW-0645">Protease</keyword>
<keyword evidence="13 15" id="KW-0472">Membrane</keyword>
<evidence type="ECO:0000259" key="17">
    <source>
        <dbReference type="PROSITE" id="PS50929"/>
    </source>
</evidence>
<evidence type="ECO:0000256" key="13">
    <source>
        <dbReference type="ARBA" id="ARBA00023136"/>
    </source>
</evidence>
<dbReference type="Gene3D" id="3.90.70.10">
    <property type="entry name" value="Cysteine proteinases"/>
    <property type="match status" value="1"/>
</dbReference>
<evidence type="ECO:0000259" key="18">
    <source>
        <dbReference type="PROSITE" id="PS50990"/>
    </source>
</evidence>
<feature type="transmembrane region" description="Helical" evidence="15">
    <location>
        <begin position="277"/>
        <end position="300"/>
    </location>
</feature>
<dbReference type="OrthoDB" id="9762778at2"/>
<keyword evidence="11" id="KW-1278">Translocase</keyword>
<dbReference type="InterPro" id="IPR003439">
    <property type="entry name" value="ABC_transporter-like_ATP-bd"/>
</dbReference>
<dbReference type="Gene3D" id="1.20.1560.10">
    <property type="entry name" value="ABC transporter type 1, transmembrane domain"/>
    <property type="match status" value="1"/>
</dbReference>
<evidence type="ECO:0000256" key="4">
    <source>
        <dbReference type="ARBA" id="ARBA00022670"/>
    </source>
</evidence>
<dbReference type="GO" id="GO:0006508">
    <property type="term" value="P:proteolysis"/>
    <property type="evidence" value="ECO:0007669"/>
    <property type="project" value="UniProtKB-KW"/>
</dbReference>
<feature type="transmembrane region" description="Helical" evidence="15">
    <location>
        <begin position="166"/>
        <end position="188"/>
    </location>
</feature>
<dbReference type="CDD" id="cd18570">
    <property type="entry name" value="ABC_6TM_PCAT1_LagD_like"/>
    <property type="match status" value="1"/>
</dbReference>
<keyword evidence="10" id="KW-0653">Protein transport</keyword>
<keyword evidence="9" id="KW-0067">ATP-binding</keyword>
<dbReference type="FunFam" id="3.40.50.300:FF:000299">
    <property type="entry name" value="ABC transporter ATP-binding protein/permease"/>
    <property type="match status" value="1"/>
</dbReference>
<dbReference type="InterPro" id="IPR003593">
    <property type="entry name" value="AAA+_ATPase"/>
</dbReference>
<dbReference type="Proteomes" id="UP000218689">
    <property type="component" value="Unassembled WGS sequence"/>
</dbReference>
<dbReference type="GO" id="GO:0034040">
    <property type="term" value="F:ATPase-coupled lipid transmembrane transporter activity"/>
    <property type="evidence" value="ECO:0007669"/>
    <property type="project" value="TreeGrafter"/>
</dbReference>
<keyword evidence="3" id="KW-1003">Cell membrane</keyword>
<evidence type="ECO:0000256" key="8">
    <source>
        <dbReference type="ARBA" id="ARBA00022807"/>
    </source>
</evidence>
<proteinExistence type="predicted"/>
<protein>
    <submittedName>
        <fullName evidence="19">Uncharacterized protein</fullName>
    </submittedName>
</protein>
<keyword evidence="5 15" id="KW-0812">Transmembrane</keyword>
<keyword evidence="6" id="KW-0547">Nucleotide-binding</keyword>
<sequence>MLKRYKYVQQVDQRDCGVAALATIAKNYGSDFSLAHLRELAKTDMEGTTALGIVRAAKELNFETRVIQADMTLFEMTAIPYPFIAHVAKGGKYLHYYVVYGVKKDKIIIADPDPDVGLTKLPKEKFESEWTGVTIFIAPAPDYQAEKDEKNGLLSFMPLLTKQKGLIFNIVIASLLVTAINIAGSYYLQSIIDDYVPNQMKSTLGIVSMGLMITYVLQQIMSYAQTYLLNVFGQRLSIDVILSYIRHIFELPMSFFATRRTGEVLSRFNDANSIIEALASTILSVFLDVSIVIIVGIFLFLQNVNLFLLTLISIPIYILIVVVFVKPFQKMNTQVMQSNSLLSSAIIEDINGIETVKSLTSEAISYQKIDREFVSFLKFSFKRERYEAIQIALKQSLKLILNVVILFFGARLVMADKISLGQLITYNTLLSYFTNPLENIINLQTKIQQARVANNRLNEVYLVESEFKDESFVTELETIASINFEKVSYKYGFGRDILKDIDLTIKSGEKLALIGASGSGKTTLAKLIVNFFEVSKGAVKFGSTDIKNIDKKILRQKVNYVPQQPYIFTGSIMENLTLGVKTEVTMQDIVAACELAQIREDIKAMPMSYHTEITDGTGISGGQKQRIALARAILTNSDVLILDEATSSLDVFTEKKVIDNLLKLDKTIIFVAHRLSIAAKSDRIIVLEQGQIVESGSHDELMTLGQHYKQMVAL</sequence>
<evidence type="ECO:0000256" key="7">
    <source>
        <dbReference type="ARBA" id="ARBA00022801"/>
    </source>
</evidence>
<evidence type="ECO:0000256" key="1">
    <source>
        <dbReference type="ARBA" id="ARBA00004651"/>
    </source>
</evidence>
<dbReference type="RefSeq" id="WP_094784731.1">
    <property type="nucleotide sequence ID" value="NZ_BEDT01000003.1"/>
</dbReference>
<dbReference type="PANTHER" id="PTHR24221">
    <property type="entry name" value="ATP-BINDING CASSETTE SUB-FAMILY B"/>
    <property type="match status" value="1"/>
</dbReference>
<dbReference type="InterPro" id="IPR005897">
    <property type="entry name" value="Pept_C39_ABC_bacteriocin"/>
</dbReference>
<dbReference type="AlphaFoldDB" id="A0A224XCN9"/>
<feature type="transmembrane region" description="Helical" evidence="15">
    <location>
        <begin position="200"/>
        <end position="217"/>
    </location>
</feature>
<dbReference type="PROSITE" id="PS50990">
    <property type="entry name" value="PEPTIDASE_C39"/>
    <property type="match status" value="1"/>
</dbReference>
<evidence type="ECO:0000256" key="5">
    <source>
        <dbReference type="ARBA" id="ARBA00022692"/>
    </source>
</evidence>
<dbReference type="GO" id="GO:0005524">
    <property type="term" value="F:ATP binding"/>
    <property type="evidence" value="ECO:0007669"/>
    <property type="project" value="UniProtKB-KW"/>
</dbReference>
<evidence type="ECO:0000256" key="14">
    <source>
        <dbReference type="ARBA" id="ARBA00043264"/>
    </source>
</evidence>
<dbReference type="PANTHER" id="PTHR24221:SF654">
    <property type="entry name" value="ATP-BINDING CASSETTE SUB-FAMILY B MEMBER 6"/>
    <property type="match status" value="1"/>
</dbReference>
<evidence type="ECO:0000259" key="16">
    <source>
        <dbReference type="PROSITE" id="PS50893"/>
    </source>
</evidence>
<dbReference type="GO" id="GO:0005886">
    <property type="term" value="C:plasma membrane"/>
    <property type="evidence" value="ECO:0007669"/>
    <property type="project" value="UniProtKB-SubCell"/>
</dbReference>
<dbReference type="GO" id="GO:0016887">
    <property type="term" value="F:ATP hydrolysis activity"/>
    <property type="evidence" value="ECO:0007669"/>
    <property type="project" value="InterPro"/>
</dbReference>
<dbReference type="GO" id="GO:0015031">
    <property type="term" value="P:protein transport"/>
    <property type="evidence" value="ECO:0007669"/>
    <property type="project" value="UniProtKB-KW"/>
</dbReference>
<evidence type="ECO:0000256" key="11">
    <source>
        <dbReference type="ARBA" id="ARBA00022967"/>
    </source>
</evidence>
<dbReference type="Pfam" id="PF00664">
    <property type="entry name" value="ABC_membrane"/>
    <property type="match status" value="1"/>
</dbReference>
<evidence type="ECO:0000256" key="6">
    <source>
        <dbReference type="ARBA" id="ARBA00022741"/>
    </source>
</evidence>
<name>A0A224XCN9_9LACT</name>
<evidence type="ECO:0000256" key="2">
    <source>
        <dbReference type="ARBA" id="ARBA00022448"/>
    </source>
</evidence>
<dbReference type="PROSITE" id="PS50893">
    <property type="entry name" value="ABC_TRANSPORTER_2"/>
    <property type="match status" value="1"/>
</dbReference>
<keyword evidence="12 15" id="KW-1133">Transmembrane helix</keyword>
<comment type="caution">
    <text evidence="19">The sequence shown here is derived from an EMBL/GenBank/DDBJ whole genome shotgun (WGS) entry which is preliminary data.</text>
</comment>
<accession>A0A224XCN9</accession>
<dbReference type="InterPro" id="IPR017871">
    <property type="entry name" value="ABC_transporter-like_CS"/>
</dbReference>
<keyword evidence="14" id="KW-0080">Bacteriocin transport</keyword>
<dbReference type="InterPro" id="IPR011527">
    <property type="entry name" value="ABC1_TM_dom"/>
</dbReference>
<dbReference type="PROSITE" id="PS00211">
    <property type="entry name" value="ABC_TRANSPORTER_1"/>
    <property type="match status" value="1"/>
</dbReference>
<feature type="transmembrane region" description="Helical" evidence="15">
    <location>
        <begin position="306"/>
        <end position="325"/>
    </location>
</feature>
<dbReference type="CDD" id="cd02418">
    <property type="entry name" value="Peptidase_C39B"/>
    <property type="match status" value="1"/>
</dbReference>
<evidence type="ECO:0000256" key="12">
    <source>
        <dbReference type="ARBA" id="ARBA00022989"/>
    </source>
</evidence>
<dbReference type="EMBL" id="BEDT01000003">
    <property type="protein sequence ID" value="GAX47682.1"/>
    <property type="molecule type" value="Genomic_DNA"/>
</dbReference>
<evidence type="ECO:0000256" key="15">
    <source>
        <dbReference type="SAM" id="Phobius"/>
    </source>
</evidence>
<dbReference type="InterPro" id="IPR039421">
    <property type="entry name" value="Type_1_exporter"/>
</dbReference>
<feature type="transmembrane region" description="Helical" evidence="15">
    <location>
        <begin position="399"/>
        <end position="415"/>
    </location>
</feature>
<keyword evidence="7" id="KW-0378">Hydrolase</keyword>
<dbReference type="SUPFAM" id="SSF90123">
    <property type="entry name" value="ABC transporter transmembrane region"/>
    <property type="match status" value="1"/>
</dbReference>
<dbReference type="GO" id="GO:0043214">
    <property type="term" value="F:ABC-type bacteriocin transporter activity"/>
    <property type="evidence" value="ECO:0007669"/>
    <property type="project" value="InterPro"/>
</dbReference>
<dbReference type="InterPro" id="IPR027417">
    <property type="entry name" value="P-loop_NTPase"/>
</dbReference>
<dbReference type="InterPro" id="IPR005074">
    <property type="entry name" value="Peptidase_C39"/>
</dbReference>
<organism evidence="19 20">
    <name type="scientific">Pseudolactococcus reticulitermitis</name>
    <dbReference type="NCBI Taxonomy" id="2025039"/>
    <lineage>
        <taxon>Bacteria</taxon>
        <taxon>Bacillati</taxon>
        <taxon>Bacillota</taxon>
        <taxon>Bacilli</taxon>
        <taxon>Lactobacillales</taxon>
        <taxon>Streptococcaceae</taxon>
        <taxon>Pseudolactococcus</taxon>
    </lineage>
</organism>
<dbReference type="SMART" id="SM00382">
    <property type="entry name" value="AAA"/>
    <property type="match status" value="1"/>
</dbReference>